<evidence type="ECO:0000259" key="2">
    <source>
        <dbReference type="Pfam" id="PF22483"/>
    </source>
</evidence>
<evidence type="ECO:0000313" key="3">
    <source>
        <dbReference type="EMBL" id="MBK7956292.1"/>
    </source>
</evidence>
<reference evidence="3 4" key="1">
    <citation type="submission" date="2020-10" db="EMBL/GenBank/DDBJ databases">
        <title>Connecting structure to function with the recovery of over 1000 high-quality activated sludge metagenome-assembled genomes encoding full-length rRNA genes using long-read sequencing.</title>
        <authorList>
            <person name="Singleton C.M."/>
            <person name="Petriglieri F."/>
            <person name="Kristensen J.M."/>
            <person name="Kirkegaard R.H."/>
            <person name="Michaelsen T.Y."/>
            <person name="Andersen M.H."/>
            <person name="Karst S.M."/>
            <person name="Dueholm M.S."/>
            <person name="Nielsen P.H."/>
            <person name="Albertsen M."/>
        </authorList>
    </citation>
    <scope>NUCLEOTIDE SEQUENCE [LARGE SCALE GENOMIC DNA]</scope>
    <source>
        <strain evidence="3">Fred_18-Q3-R57-64_BAT3C.720</strain>
    </source>
</reference>
<dbReference type="Proteomes" id="UP000706151">
    <property type="component" value="Unassembled WGS sequence"/>
</dbReference>
<dbReference type="Pfam" id="PF22483">
    <property type="entry name" value="Mu-transpos_C_2"/>
    <property type="match status" value="1"/>
</dbReference>
<organism evidence="3 4">
    <name type="scientific">Candidatus Accumulibacter affinis</name>
    <dbReference type="NCBI Taxonomy" id="2954384"/>
    <lineage>
        <taxon>Bacteria</taxon>
        <taxon>Pseudomonadati</taxon>
        <taxon>Pseudomonadota</taxon>
        <taxon>Betaproteobacteria</taxon>
        <taxon>Candidatus Accumulibacter</taxon>
    </lineage>
</organism>
<dbReference type="InterPro" id="IPR054353">
    <property type="entry name" value="IstA-like_C"/>
</dbReference>
<gene>
    <name evidence="3" type="ORF">IPK02_21405</name>
</gene>
<proteinExistence type="predicted"/>
<feature type="domain" description="Transposase for insertion sequence element IS21-like C-terminal" evidence="2">
    <location>
        <begin position="40"/>
        <end position="105"/>
    </location>
</feature>
<feature type="compositionally biased region" description="Basic and acidic residues" evidence="1">
    <location>
        <begin position="109"/>
        <end position="127"/>
    </location>
</feature>
<comment type="caution">
    <text evidence="3">The sequence shown here is derived from an EMBL/GenBank/DDBJ whole genome shotgun (WGS) entry which is preliminary data.</text>
</comment>
<dbReference type="AlphaFoldDB" id="A0A935W5L0"/>
<accession>A0A935W5L0</accession>
<name>A0A935W5L0_9PROT</name>
<protein>
    <recommendedName>
        <fullName evidence="2">Transposase for insertion sequence element IS21-like C-terminal domain-containing protein</fullName>
    </recommendedName>
</protein>
<feature type="region of interest" description="Disordered" evidence="1">
    <location>
        <begin position="109"/>
        <end position="130"/>
    </location>
</feature>
<evidence type="ECO:0000256" key="1">
    <source>
        <dbReference type="SAM" id="MobiDB-lite"/>
    </source>
</evidence>
<sequence length="215" mass="24052">MLRLAARGWCQEIANAKPKRALGVAPIAAYAVEKPCLQPLPALLPPVYLVVERVVDRYGFVSIETNRYSVPERWIGRSLSVYLYPGEVRICHRDQLVAVHPRLIGVRDSKQKLPEHHPTPQQRDRTPPPEATLLRGHDPLLDAYVAALVGQAHGRGVRLLRRLLEFKRTYPAAPFLAAVAQALRFGLFDLGRLEALILQQVAGDFFNLDEGDDDA</sequence>
<dbReference type="EMBL" id="JADJOT010000012">
    <property type="protein sequence ID" value="MBK7956292.1"/>
    <property type="molecule type" value="Genomic_DNA"/>
</dbReference>
<dbReference type="PANTHER" id="PTHR35004">
    <property type="entry name" value="TRANSPOSASE RV3428C-RELATED"/>
    <property type="match status" value="1"/>
</dbReference>
<evidence type="ECO:0000313" key="4">
    <source>
        <dbReference type="Proteomes" id="UP000706151"/>
    </source>
</evidence>